<sequence>MVTFSIEFLSNSNCFSCQKGIERPVFPRSYHAEHRGKFLVIGVSAAQLHPSVSGASVVLLMPLTHN</sequence>
<evidence type="ECO:0000313" key="1">
    <source>
        <dbReference type="EMBL" id="KAA8590307.1"/>
    </source>
</evidence>
<dbReference type="AlphaFoldDB" id="A0A5J5D8A9"/>
<proteinExistence type="predicted"/>
<protein>
    <submittedName>
        <fullName evidence="1">Uncharacterized protein</fullName>
    </submittedName>
</protein>
<name>A0A5J5D8A9_9PERO</name>
<evidence type="ECO:0000313" key="2">
    <source>
        <dbReference type="Proteomes" id="UP000327493"/>
    </source>
</evidence>
<dbReference type="EMBL" id="VOFY01000008">
    <property type="protein sequence ID" value="KAA8590307.1"/>
    <property type="molecule type" value="Genomic_DNA"/>
</dbReference>
<keyword evidence="2" id="KW-1185">Reference proteome</keyword>
<accession>A0A5J5D8A9</accession>
<reference evidence="1 2" key="1">
    <citation type="submission" date="2019-08" db="EMBL/GenBank/DDBJ databases">
        <title>A chromosome-level genome assembly, high-density linkage maps, and genome scans reveal the genomic architecture of hybrid incompatibilities underlying speciation via character displacement in darters (Percidae: Etheostominae).</title>
        <authorList>
            <person name="Moran R.L."/>
            <person name="Catchen J.M."/>
            <person name="Fuller R.C."/>
        </authorList>
    </citation>
    <scope>NUCLEOTIDE SEQUENCE [LARGE SCALE GENOMIC DNA]</scope>
    <source>
        <strain evidence="1">EspeVRDwgs_2016</strain>
        <tissue evidence="1">Muscle</tissue>
    </source>
</reference>
<dbReference type="Proteomes" id="UP000327493">
    <property type="component" value="Chromosome 8"/>
</dbReference>
<organism evidence="1 2">
    <name type="scientific">Etheostoma spectabile</name>
    <name type="common">orangethroat darter</name>
    <dbReference type="NCBI Taxonomy" id="54343"/>
    <lineage>
        <taxon>Eukaryota</taxon>
        <taxon>Metazoa</taxon>
        <taxon>Chordata</taxon>
        <taxon>Craniata</taxon>
        <taxon>Vertebrata</taxon>
        <taxon>Euteleostomi</taxon>
        <taxon>Actinopterygii</taxon>
        <taxon>Neopterygii</taxon>
        <taxon>Teleostei</taxon>
        <taxon>Neoteleostei</taxon>
        <taxon>Acanthomorphata</taxon>
        <taxon>Eupercaria</taxon>
        <taxon>Perciformes</taxon>
        <taxon>Percoidei</taxon>
        <taxon>Percidae</taxon>
        <taxon>Etheostomatinae</taxon>
        <taxon>Etheostoma</taxon>
    </lineage>
</organism>
<gene>
    <name evidence="1" type="ORF">FQN60_014241</name>
</gene>
<comment type="caution">
    <text evidence="1">The sequence shown here is derived from an EMBL/GenBank/DDBJ whole genome shotgun (WGS) entry which is preliminary data.</text>
</comment>